<keyword evidence="1" id="KW-0547">Nucleotide-binding</keyword>
<proteinExistence type="predicted"/>
<dbReference type="Proteomes" id="UP001159370">
    <property type="component" value="Unassembled WGS sequence"/>
</dbReference>
<dbReference type="Pfam" id="PF12469">
    <property type="entry name" value="Cmr2_N"/>
    <property type="match status" value="1"/>
</dbReference>
<name>A0AA43KDY6_9CYAN</name>
<dbReference type="AlphaFoldDB" id="A0AA43KDY6"/>
<feature type="domain" description="CRISPR-associated protein Cmr2 N-terminal" evidence="3">
    <location>
        <begin position="5"/>
        <end position="57"/>
    </location>
</feature>
<evidence type="ECO:0000256" key="2">
    <source>
        <dbReference type="ARBA" id="ARBA00023118"/>
    </source>
</evidence>
<dbReference type="EMBL" id="JANQDL010000030">
    <property type="protein sequence ID" value="MDH6062922.1"/>
    <property type="molecule type" value="Genomic_DNA"/>
</dbReference>
<evidence type="ECO:0000259" key="3">
    <source>
        <dbReference type="Pfam" id="PF12469"/>
    </source>
</evidence>
<dbReference type="InterPro" id="IPR054767">
    <property type="entry name" value="Cas10-Cmr2_palm2"/>
</dbReference>
<accession>A0AA43KDY6</accession>
<dbReference type="Gene3D" id="3.30.70.2220">
    <property type="entry name" value="CRISPR-Cas system, Cmr2 subunit, D1 domain, cysteine cluster"/>
    <property type="match status" value="1"/>
</dbReference>
<dbReference type="InterPro" id="IPR024615">
    <property type="entry name" value="CRISPR-assoc_Cmr2_N"/>
</dbReference>
<protein>
    <submittedName>
        <fullName evidence="5">CRISPR-associated protein Cmr2</fullName>
    </submittedName>
</protein>
<dbReference type="Pfam" id="PF22335">
    <property type="entry name" value="Cas10-Cmr2_palm2"/>
    <property type="match status" value="1"/>
</dbReference>
<comment type="caution">
    <text evidence="5">The sequence shown here is derived from an EMBL/GenBank/DDBJ whole genome shotgun (WGS) entry which is preliminary data.</text>
</comment>
<sequence length="547" mass="63534">MNKYTAITFAPVQGFIEKSRKLRDLYGASLILSYLSQQLVKYVEESEELALISPAMPNLQKGMTNRILITGELSRDKAKEILLSAWKNILQVCRTWIERQLAEYQYHWEREWTLWRSHTWEIFCGQGDTIQAAMDDLETQKLCRDWSAVNWIGESSSLTGTDAIAFPGLGAKTRNPKFLTHNSEHEEIKKFYTKLARILDKCPPDQEPEGKYIAPNEKLSIPELVKRLITWYKVAQELGIKELEESFKEIQRKPEPNQDLPGQWTGWFMGDGDKVGDYLKKLANENNGNEKINKNINNFSHAMRIWAKNFDENFSKELGRIVYAGGDDFLGIIYSKNPTEPIKNLTAYKWLLTLKNKWQEHKQSITVSVGFVWVAGSVPQRDVLQHCREAEKVAKSLGRDRVTIRVVFNSGQYVEWTCPWDYLHILNKYQDRDRKTFAEWESKGKNKIYFPNWSHVYSDLAHLESRRTFKIENAKSAYIIQKSALEFFDIYFPGEGKKLLNDKDNKLARHLAGFSDNDDAMEMDRAKATIDWMSDLIQVGWHLCSNT</sequence>
<evidence type="ECO:0000256" key="1">
    <source>
        <dbReference type="ARBA" id="ARBA00022741"/>
    </source>
</evidence>
<keyword evidence="2" id="KW-0051">Antiviral defense</keyword>
<dbReference type="GO" id="GO:0051607">
    <property type="term" value="P:defense response to virus"/>
    <property type="evidence" value="ECO:0007669"/>
    <property type="project" value="UniProtKB-KW"/>
</dbReference>
<evidence type="ECO:0000313" key="6">
    <source>
        <dbReference type="Proteomes" id="UP001159370"/>
    </source>
</evidence>
<feature type="domain" description="Cas10/Cmr2 second palm" evidence="4">
    <location>
        <begin position="267"/>
        <end position="402"/>
    </location>
</feature>
<dbReference type="RefSeq" id="WP_280700452.1">
    <property type="nucleotide sequence ID" value="NZ_JANQDL010000030.1"/>
</dbReference>
<dbReference type="InterPro" id="IPR043128">
    <property type="entry name" value="Rev_trsase/Diguanyl_cyclase"/>
</dbReference>
<reference evidence="5 6" key="1">
    <citation type="journal article" date="2023" name="J. Phycol.">
        <title>Chrysosporum ovalisporum is synonymous with the true-branching cyanobacterium Umezakia natans (Nostocales/Aphanizomenonaceae).</title>
        <authorList>
            <person name="McGregor G.B."/>
            <person name="Sendall B.C."/>
            <person name="Niiyama Y."/>
            <person name="Tuji A."/>
            <person name="Willis A."/>
        </authorList>
    </citation>
    <scope>NUCLEOTIDE SEQUENCE [LARGE SCALE GENOMIC DNA]</scope>
    <source>
        <strain evidence="5 6">FSS-62</strain>
    </source>
</reference>
<dbReference type="GO" id="GO:0000166">
    <property type="term" value="F:nucleotide binding"/>
    <property type="evidence" value="ECO:0007669"/>
    <property type="project" value="UniProtKB-KW"/>
</dbReference>
<evidence type="ECO:0000313" key="5">
    <source>
        <dbReference type="EMBL" id="MDH6062922.1"/>
    </source>
</evidence>
<dbReference type="InterPro" id="IPR038242">
    <property type="entry name" value="Cmr2_N"/>
</dbReference>
<gene>
    <name evidence="5" type="ORF">NWP23_03790</name>
</gene>
<dbReference type="Gene3D" id="3.30.70.270">
    <property type="match status" value="1"/>
</dbReference>
<evidence type="ECO:0000259" key="4">
    <source>
        <dbReference type="Pfam" id="PF22335"/>
    </source>
</evidence>
<organism evidence="5 6">
    <name type="scientific">Umezakia ovalisporum FSS-62</name>
    <dbReference type="NCBI Taxonomy" id="2971776"/>
    <lineage>
        <taxon>Bacteria</taxon>
        <taxon>Bacillati</taxon>
        <taxon>Cyanobacteriota</taxon>
        <taxon>Cyanophyceae</taxon>
        <taxon>Nostocales</taxon>
        <taxon>Nodulariaceae</taxon>
        <taxon>Umezakia</taxon>
    </lineage>
</organism>